<feature type="region of interest" description="Disordered" evidence="1">
    <location>
        <begin position="41"/>
        <end position="160"/>
    </location>
</feature>
<feature type="compositionally biased region" description="Basic and acidic residues" evidence="1">
    <location>
        <begin position="122"/>
        <end position="131"/>
    </location>
</feature>
<feature type="compositionally biased region" description="Basic and acidic residues" evidence="1">
    <location>
        <begin position="145"/>
        <end position="160"/>
    </location>
</feature>
<proteinExistence type="predicted"/>
<dbReference type="AlphaFoldDB" id="A0A086KXC0"/>
<reference evidence="2 3" key="1">
    <citation type="submission" date="2014-07" db="EMBL/GenBank/DDBJ databases">
        <authorList>
            <person name="Sibley D."/>
            <person name="Venepally P."/>
            <person name="Karamycheva S."/>
            <person name="Hadjithomas M."/>
            <person name="Khan A."/>
            <person name="Brunk B."/>
            <person name="Roos D."/>
            <person name="Caler E."/>
            <person name="Lorenzi H."/>
        </authorList>
    </citation>
    <scope>NUCLEOTIDE SEQUENCE [LARGE SCALE GENOMIC DNA]</scope>
    <source>
        <strain evidence="2 3">FOU</strain>
    </source>
</reference>
<evidence type="ECO:0000256" key="1">
    <source>
        <dbReference type="SAM" id="MobiDB-lite"/>
    </source>
</evidence>
<evidence type="ECO:0000313" key="2">
    <source>
        <dbReference type="EMBL" id="KFG49038.1"/>
    </source>
</evidence>
<sequence length="160" mass="18308">MKNLRKEDKTVTYWSSRCIPWRLGAARKSLFSLSRFAGVSLKQGKSRRNAAPEKREAKAVAATRTSCSDKKKKRIGDLRTRRRRRELNPRKAVTKEQKGRSGRLRKRFSAEGHVGGATRGTETADKVERMGGAKSKIIQMPKRSISRELEERRQEREIGV</sequence>
<feature type="compositionally biased region" description="Basic residues" evidence="1">
    <location>
        <begin position="70"/>
        <end position="85"/>
    </location>
</feature>
<comment type="caution">
    <text evidence="2">The sequence shown here is derived from an EMBL/GenBank/DDBJ whole genome shotgun (WGS) entry which is preliminary data.</text>
</comment>
<dbReference type="Proteomes" id="UP000028838">
    <property type="component" value="Unassembled WGS sequence"/>
</dbReference>
<gene>
    <name evidence="2" type="ORF">TGFOU_364500</name>
</gene>
<feature type="compositionally biased region" description="Basic and acidic residues" evidence="1">
    <location>
        <begin position="86"/>
        <end position="99"/>
    </location>
</feature>
<name>A0A086KXC0_TOXGO</name>
<evidence type="ECO:0000313" key="3">
    <source>
        <dbReference type="Proteomes" id="UP000028838"/>
    </source>
</evidence>
<protein>
    <submittedName>
        <fullName evidence="2">Uncharacterized protein</fullName>
    </submittedName>
</protein>
<dbReference type="EMBL" id="AEYH02001606">
    <property type="protein sequence ID" value="KFG49038.1"/>
    <property type="molecule type" value="Genomic_DNA"/>
</dbReference>
<organism evidence="2 3">
    <name type="scientific">Toxoplasma gondii FOU</name>
    <dbReference type="NCBI Taxonomy" id="943167"/>
    <lineage>
        <taxon>Eukaryota</taxon>
        <taxon>Sar</taxon>
        <taxon>Alveolata</taxon>
        <taxon>Apicomplexa</taxon>
        <taxon>Conoidasida</taxon>
        <taxon>Coccidia</taxon>
        <taxon>Eucoccidiorida</taxon>
        <taxon>Eimeriorina</taxon>
        <taxon>Sarcocystidae</taxon>
        <taxon>Toxoplasma</taxon>
    </lineage>
</organism>
<accession>A0A086KXC0</accession>
<dbReference type="VEuPathDB" id="ToxoDB:TGFOU_364500"/>